<keyword evidence="3" id="KW-0489">Methyltransferase</keyword>
<dbReference type="RefSeq" id="WP_068868175.1">
    <property type="nucleotide sequence ID" value="NZ_VDCI01000004.1"/>
</dbReference>
<dbReference type="GO" id="GO:0032259">
    <property type="term" value="P:methylation"/>
    <property type="evidence" value="ECO:0007669"/>
    <property type="project" value="UniProtKB-KW"/>
</dbReference>
<evidence type="ECO:0000313" key="4">
    <source>
        <dbReference type="Proteomes" id="UP000309544"/>
    </source>
</evidence>
<sequence length="302" mass="33866">MLQLKTTGHKAIENLRKRSCFPPAWNDIAELQHATDHALRTFLEERFRVAKKSGPGYLLSELFDRSVRTTETEHMDLPGLDVQKKIDMIIALDRMNSMLMIYGQYLRIIEPHIRLLARQNGRKTKILEIAAGAGGLALAIAASIRDHGLPAEITGSDIQEEYAAYAQQCARQKMLPARFMVIDALQMEHIPEGRFDIILISQSLHHFTPGQLAVMIRRSQEKGATLFLGIDGHRGPEMLAGVPAIAMLQGIKDFMLDGYTSARKFYSELELDLIAETATRQRTHTISGPWPLTVLTVPLTND</sequence>
<organism evidence="3 4">
    <name type="scientific">Prosthecochloris vibrioformis</name>
    <name type="common">Chlorobium vibrioforme</name>
    <dbReference type="NCBI Taxonomy" id="1098"/>
    <lineage>
        <taxon>Bacteria</taxon>
        <taxon>Pseudomonadati</taxon>
        <taxon>Chlorobiota</taxon>
        <taxon>Chlorobiia</taxon>
        <taxon>Chlorobiales</taxon>
        <taxon>Chlorobiaceae</taxon>
        <taxon>Prosthecochloris</taxon>
    </lineage>
</organism>
<keyword evidence="1 3" id="KW-0808">Transferase</keyword>
<accession>A0A5C4RZY5</accession>
<evidence type="ECO:0000313" key="3">
    <source>
        <dbReference type="EMBL" id="TNJ36694.1"/>
    </source>
</evidence>
<dbReference type="InterPro" id="IPR029063">
    <property type="entry name" value="SAM-dependent_MTases_sf"/>
</dbReference>
<dbReference type="Gene3D" id="3.40.50.150">
    <property type="entry name" value="Vaccinia Virus protein VP39"/>
    <property type="match status" value="1"/>
</dbReference>
<dbReference type="GO" id="GO:0008168">
    <property type="term" value="F:methyltransferase activity"/>
    <property type="evidence" value="ECO:0007669"/>
    <property type="project" value="UniProtKB-KW"/>
</dbReference>
<dbReference type="CDD" id="cd02440">
    <property type="entry name" value="AdoMet_MTases"/>
    <property type="match status" value="1"/>
</dbReference>
<dbReference type="SUPFAM" id="SSF53335">
    <property type="entry name" value="S-adenosyl-L-methionine-dependent methyltransferases"/>
    <property type="match status" value="1"/>
</dbReference>
<dbReference type="InterPro" id="IPR041698">
    <property type="entry name" value="Methyltransf_25"/>
</dbReference>
<proteinExistence type="predicted"/>
<protein>
    <submittedName>
        <fullName evidence="3">Class I SAM-dependent methyltransferase</fullName>
    </submittedName>
</protein>
<name>A0A5C4RZY5_PROVB</name>
<feature type="domain" description="Methyltransferase" evidence="2">
    <location>
        <begin position="126"/>
        <end position="217"/>
    </location>
</feature>
<dbReference type="Proteomes" id="UP000309544">
    <property type="component" value="Unassembled WGS sequence"/>
</dbReference>
<evidence type="ECO:0000259" key="2">
    <source>
        <dbReference type="Pfam" id="PF13649"/>
    </source>
</evidence>
<dbReference type="AlphaFoldDB" id="A0A5C4RZY5"/>
<comment type="caution">
    <text evidence="3">The sequence shown here is derived from an EMBL/GenBank/DDBJ whole genome shotgun (WGS) entry which is preliminary data.</text>
</comment>
<dbReference type="PANTHER" id="PTHR43861">
    <property type="entry name" value="TRANS-ACONITATE 2-METHYLTRANSFERASE-RELATED"/>
    <property type="match status" value="1"/>
</dbReference>
<dbReference type="Pfam" id="PF13649">
    <property type="entry name" value="Methyltransf_25"/>
    <property type="match status" value="1"/>
</dbReference>
<keyword evidence="4" id="KW-1185">Reference proteome</keyword>
<gene>
    <name evidence="3" type="ORF">FGF68_06425</name>
</gene>
<evidence type="ECO:0000256" key="1">
    <source>
        <dbReference type="ARBA" id="ARBA00022679"/>
    </source>
</evidence>
<dbReference type="EMBL" id="VDCI01000004">
    <property type="protein sequence ID" value="TNJ36694.1"/>
    <property type="molecule type" value="Genomic_DNA"/>
</dbReference>
<reference evidence="3 4" key="1">
    <citation type="submission" date="2019-05" db="EMBL/GenBank/DDBJ databases">
        <title>Draft Whole-Genome sequence of the green sulfur bacterium Prosthecochloris vibrioformis DSM 260.</title>
        <authorList>
            <person name="Meyer T.E."/>
            <person name="Kyndt J.A."/>
        </authorList>
    </citation>
    <scope>NUCLEOTIDE SEQUENCE [LARGE SCALE GENOMIC DNA]</scope>
    <source>
        <strain evidence="3 4">DSM 260</strain>
    </source>
</reference>